<evidence type="ECO:0000259" key="4">
    <source>
        <dbReference type="Pfam" id="PF00291"/>
    </source>
</evidence>
<comment type="cofactor">
    <cofactor evidence="1">
        <name>pyridoxal 5'-phosphate</name>
        <dbReference type="ChEBI" id="CHEBI:597326"/>
    </cofactor>
</comment>
<dbReference type="PROSITE" id="PS00165">
    <property type="entry name" value="DEHYDRATASE_SER_THR"/>
    <property type="match status" value="1"/>
</dbReference>
<dbReference type="InterPro" id="IPR000634">
    <property type="entry name" value="Ser/Thr_deHydtase_PyrdxlP-BS"/>
</dbReference>
<dbReference type="InterPro" id="IPR001926">
    <property type="entry name" value="TrpB-like_PALP"/>
</dbReference>
<dbReference type="GO" id="GO:0006567">
    <property type="term" value="P:L-threonine catabolic process"/>
    <property type="evidence" value="ECO:0007669"/>
    <property type="project" value="TreeGrafter"/>
</dbReference>
<dbReference type="GO" id="GO:0003941">
    <property type="term" value="F:L-serine ammonia-lyase activity"/>
    <property type="evidence" value="ECO:0007669"/>
    <property type="project" value="TreeGrafter"/>
</dbReference>
<evidence type="ECO:0000256" key="1">
    <source>
        <dbReference type="ARBA" id="ARBA00001933"/>
    </source>
</evidence>
<keyword evidence="2" id="KW-0663">Pyridoxal phosphate</keyword>
<dbReference type="InterPro" id="IPR050147">
    <property type="entry name" value="Ser/Thr_Dehydratase"/>
</dbReference>
<feature type="domain" description="Tryptophan synthase beta chain-like PALP" evidence="4">
    <location>
        <begin position="28"/>
        <end position="301"/>
    </location>
</feature>
<dbReference type="AlphaFoldDB" id="A0A4V3FIW8"/>
<dbReference type="PANTHER" id="PTHR48078">
    <property type="entry name" value="THREONINE DEHYDRATASE, MITOCHONDRIAL-RELATED"/>
    <property type="match status" value="1"/>
</dbReference>
<comment type="caution">
    <text evidence="5">The sequence shown here is derived from an EMBL/GenBank/DDBJ whole genome shotgun (WGS) entry which is preliminary data.</text>
</comment>
<dbReference type="GO" id="GO:0004794">
    <property type="term" value="F:threonine deaminase activity"/>
    <property type="evidence" value="ECO:0007669"/>
    <property type="project" value="TreeGrafter"/>
</dbReference>
<keyword evidence="6" id="KW-1185">Reference proteome</keyword>
<dbReference type="GO" id="GO:0009097">
    <property type="term" value="P:isoleucine biosynthetic process"/>
    <property type="evidence" value="ECO:0007669"/>
    <property type="project" value="TreeGrafter"/>
</dbReference>
<dbReference type="OrthoDB" id="9811476at2"/>
<protein>
    <submittedName>
        <fullName evidence="5">Threonine dehydratase</fullName>
    </submittedName>
</protein>
<dbReference type="SUPFAM" id="SSF53686">
    <property type="entry name" value="Tryptophan synthase beta subunit-like PLP-dependent enzymes"/>
    <property type="match status" value="1"/>
</dbReference>
<reference evidence="5 6" key="1">
    <citation type="submission" date="2019-03" db="EMBL/GenBank/DDBJ databases">
        <title>Genomic Encyclopedia of Type Strains, Phase III (KMG-III): the genomes of soil and plant-associated and newly described type strains.</title>
        <authorList>
            <person name="Whitman W."/>
        </authorList>
    </citation>
    <scope>NUCLEOTIDE SEQUENCE [LARGE SCALE GENOMIC DNA]</scope>
    <source>
        <strain evidence="5 6">VKM Ac-2575</strain>
    </source>
</reference>
<dbReference type="GO" id="GO:0006565">
    <property type="term" value="P:L-serine catabolic process"/>
    <property type="evidence" value="ECO:0007669"/>
    <property type="project" value="TreeGrafter"/>
</dbReference>
<name>A0A4V3FIW8_9ACTN</name>
<sequence length="322" mass="33144">MSATFFEKELRSGMSSDVALALAAVRRLAEPTPLTHLPQLDLWIKDERHLPTGSFKLRGAAAWVSGTSSIGQVFTGSSGNHAAALAWVLSSTLGSRRLTAVVTKQSDPAKVQTLVRAGVRIVTVAGSNESRDRMARHLASEHEGQYCSSHDDPLVIAGQATVAVEILDAMPDTSTVVVPVGGGGLFAGTIQTAADLGGVRVVGAEPSGANAMALSLAANRLVRLPAADTRCDALRANEPGLRCFQIARGSGASVVVVSDQEVEHAQALLRGLIGHVELSAAAGVAAALKSRLAGAVCVVTGGPRRVSRTFNGASSSSTGDRV</sequence>
<dbReference type="EMBL" id="SOCE01000002">
    <property type="protein sequence ID" value="TDU84003.1"/>
    <property type="molecule type" value="Genomic_DNA"/>
</dbReference>
<keyword evidence="3" id="KW-0456">Lyase</keyword>
<dbReference type="InterPro" id="IPR036052">
    <property type="entry name" value="TrpB-like_PALP_sf"/>
</dbReference>
<dbReference type="RefSeq" id="WP_133983591.1">
    <property type="nucleotide sequence ID" value="NZ_SOCE01000002.1"/>
</dbReference>
<dbReference type="PANTHER" id="PTHR48078:SF6">
    <property type="entry name" value="L-THREONINE DEHYDRATASE CATABOLIC TDCB"/>
    <property type="match status" value="1"/>
</dbReference>
<proteinExistence type="predicted"/>
<dbReference type="Pfam" id="PF00291">
    <property type="entry name" value="PALP"/>
    <property type="match status" value="1"/>
</dbReference>
<accession>A0A4V3FIW8</accession>
<evidence type="ECO:0000256" key="2">
    <source>
        <dbReference type="ARBA" id="ARBA00022898"/>
    </source>
</evidence>
<evidence type="ECO:0000313" key="5">
    <source>
        <dbReference type="EMBL" id="TDU84003.1"/>
    </source>
</evidence>
<dbReference type="GO" id="GO:0030170">
    <property type="term" value="F:pyridoxal phosphate binding"/>
    <property type="evidence" value="ECO:0007669"/>
    <property type="project" value="InterPro"/>
</dbReference>
<dbReference type="Proteomes" id="UP000295151">
    <property type="component" value="Unassembled WGS sequence"/>
</dbReference>
<evidence type="ECO:0000256" key="3">
    <source>
        <dbReference type="ARBA" id="ARBA00023239"/>
    </source>
</evidence>
<evidence type="ECO:0000313" key="6">
    <source>
        <dbReference type="Proteomes" id="UP000295151"/>
    </source>
</evidence>
<organism evidence="5 6">
    <name type="scientific">Kribbella voronezhensis</name>
    <dbReference type="NCBI Taxonomy" id="2512212"/>
    <lineage>
        <taxon>Bacteria</taxon>
        <taxon>Bacillati</taxon>
        <taxon>Actinomycetota</taxon>
        <taxon>Actinomycetes</taxon>
        <taxon>Propionibacteriales</taxon>
        <taxon>Kribbellaceae</taxon>
        <taxon>Kribbella</taxon>
    </lineage>
</organism>
<gene>
    <name evidence="5" type="ORF">EV138_6468</name>
</gene>
<dbReference type="Gene3D" id="3.40.50.1100">
    <property type="match status" value="2"/>
</dbReference>